<dbReference type="InterPro" id="IPR002715">
    <property type="entry name" value="Nas_poly-pep-assoc_cplx_dom"/>
</dbReference>
<dbReference type="CDD" id="cd14358">
    <property type="entry name" value="UBA_NAC_euk"/>
    <property type="match status" value="1"/>
</dbReference>
<comment type="caution">
    <text evidence="8">The sequence shown here is derived from an EMBL/GenBank/DDBJ whole genome shotgun (WGS) entry which is preliminary data.</text>
</comment>
<comment type="similarity">
    <text evidence="3">Belongs to the NAC-alpha family.</text>
</comment>
<proteinExistence type="inferred from homology"/>
<dbReference type="Gene3D" id="1.10.8.10">
    <property type="entry name" value="DNA helicase RuvA subunit, C-terminal domain"/>
    <property type="match status" value="1"/>
</dbReference>
<evidence type="ECO:0000256" key="1">
    <source>
        <dbReference type="ARBA" id="ARBA00004123"/>
    </source>
</evidence>
<dbReference type="Proteomes" id="UP001595075">
    <property type="component" value="Unassembled WGS sequence"/>
</dbReference>
<evidence type="ECO:0000256" key="6">
    <source>
        <dbReference type="SAM" id="MobiDB-lite"/>
    </source>
</evidence>
<keyword evidence="9" id="KW-1185">Reference proteome</keyword>
<feature type="compositionally biased region" description="Low complexity" evidence="6">
    <location>
        <begin position="112"/>
        <end position="125"/>
    </location>
</feature>
<dbReference type="InterPro" id="IPR038187">
    <property type="entry name" value="NAC_A/B_dom_sf"/>
</dbReference>
<dbReference type="SMART" id="SM01407">
    <property type="entry name" value="NAC"/>
    <property type="match status" value="1"/>
</dbReference>
<organism evidence="8 9">
    <name type="scientific">Oculimacula yallundae</name>
    <dbReference type="NCBI Taxonomy" id="86028"/>
    <lineage>
        <taxon>Eukaryota</taxon>
        <taxon>Fungi</taxon>
        <taxon>Dikarya</taxon>
        <taxon>Ascomycota</taxon>
        <taxon>Pezizomycotina</taxon>
        <taxon>Leotiomycetes</taxon>
        <taxon>Helotiales</taxon>
        <taxon>Ploettnerulaceae</taxon>
        <taxon>Oculimacula</taxon>
    </lineage>
</organism>
<dbReference type="Gene3D" id="2.20.70.30">
    <property type="entry name" value="Nascent polypeptide-associated complex domain"/>
    <property type="match status" value="1"/>
</dbReference>
<sequence length="214" mass="23197">MSNPRIEELPDEEVVNKNVTAEDEGSDSSDSEGEAAEAEIPAEGQIVHSRNEKKARKSILKLGLVKVPGITRVTLRRPKNILFVINQPEVYKSPSSNTYIVFGEAKIEDLNSQAQASAAQQLAAADSHDHAGHDHSGHDHDGHDHGKGKGKAIETSEDKKDDDEDDGEEVDATGLEDKDIELVMTQASVSRNKAVKALKENDNDIVNSIMALSI</sequence>
<dbReference type="PIRSF" id="PIRSF015901">
    <property type="entry name" value="NAC_alpha"/>
    <property type="match status" value="1"/>
</dbReference>
<name>A0ABR4CGY7_9HELO</name>
<gene>
    <name evidence="8" type="ORF">VTL71DRAFT_15501</name>
</gene>
<dbReference type="InterPro" id="IPR044034">
    <property type="entry name" value="NAC-like_UBA"/>
</dbReference>
<feature type="region of interest" description="Disordered" evidence="6">
    <location>
        <begin position="1"/>
        <end position="54"/>
    </location>
</feature>
<dbReference type="InterPro" id="IPR016641">
    <property type="entry name" value="EGD2/NACA0like"/>
</dbReference>
<dbReference type="PANTHER" id="PTHR21713">
    <property type="entry name" value="NASCENT POLYPEPTIDE ASSOCIATED COMPLEX ALPHA SUBUNIT-RELATED"/>
    <property type="match status" value="1"/>
</dbReference>
<protein>
    <recommendedName>
        <fullName evidence="4">Nascent polypeptide-associated complex subunit alpha</fullName>
    </recommendedName>
    <alternativeName>
        <fullName evidence="5">Alpha-NAC</fullName>
    </alternativeName>
</protein>
<dbReference type="Pfam" id="PF19026">
    <property type="entry name" value="UBA_HYPK"/>
    <property type="match status" value="1"/>
</dbReference>
<evidence type="ECO:0000256" key="3">
    <source>
        <dbReference type="ARBA" id="ARBA00009882"/>
    </source>
</evidence>
<evidence type="ECO:0000256" key="2">
    <source>
        <dbReference type="ARBA" id="ARBA00004496"/>
    </source>
</evidence>
<evidence type="ECO:0000256" key="4">
    <source>
        <dbReference type="ARBA" id="ARBA00014437"/>
    </source>
</evidence>
<evidence type="ECO:0000313" key="8">
    <source>
        <dbReference type="EMBL" id="KAL2069163.1"/>
    </source>
</evidence>
<evidence type="ECO:0000313" key="9">
    <source>
        <dbReference type="Proteomes" id="UP001595075"/>
    </source>
</evidence>
<evidence type="ECO:0000259" key="7">
    <source>
        <dbReference type="PROSITE" id="PS51151"/>
    </source>
</evidence>
<feature type="compositionally biased region" description="Acidic residues" evidence="6">
    <location>
        <begin position="160"/>
        <end position="171"/>
    </location>
</feature>
<dbReference type="PROSITE" id="PS51151">
    <property type="entry name" value="NAC_AB"/>
    <property type="match status" value="1"/>
</dbReference>
<feature type="region of interest" description="Disordered" evidence="6">
    <location>
        <begin position="112"/>
        <end position="179"/>
    </location>
</feature>
<dbReference type="Pfam" id="PF01849">
    <property type="entry name" value="NAC"/>
    <property type="match status" value="1"/>
</dbReference>
<feature type="compositionally biased region" description="Acidic residues" evidence="6">
    <location>
        <begin position="21"/>
        <end position="37"/>
    </location>
</feature>
<reference evidence="8 9" key="1">
    <citation type="journal article" date="2024" name="Commun. Biol.">
        <title>Comparative genomic analysis of thermophilic fungi reveals convergent evolutionary adaptations and gene losses.</title>
        <authorList>
            <person name="Steindorff A.S."/>
            <person name="Aguilar-Pontes M.V."/>
            <person name="Robinson A.J."/>
            <person name="Andreopoulos B."/>
            <person name="LaButti K."/>
            <person name="Kuo A."/>
            <person name="Mondo S."/>
            <person name="Riley R."/>
            <person name="Otillar R."/>
            <person name="Haridas S."/>
            <person name="Lipzen A."/>
            <person name="Grimwood J."/>
            <person name="Schmutz J."/>
            <person name="Clum A."/>
            <person name="Reid I.D."/>
            <person name="Moisan M.C."/>
            <person name="Butler G."/>
            <person name="Nguyen T.T.M."/>
            <person name="Dewar K."/>
            <person name="Conant G."/>
            <person name="Drula E."/>
            <person name="Henrissat B."/>
            <person name="Hansel C."/>
            <person name="Singer S."/>
            <person name="Hutchinson M.I."/>
            <person name="de Vries R.P."/>
            <person name="Natvig D.O."/>
            <person name="Powell A.J."/>
            <person name="Tsang A."/>
            <person name="Grigoriev I.V."/>
        </authorList>
    </citation>
    <scope>NUCLEOTIDE SEQUENCE [LARGE SCALE GENOMIC DNA]</scope>
    <source>
        <strain evidence="8 9">CBS 494.80</strain>
    </source>
</reference>
<dbReference type="CDD" id="cd22054">
    <property type="entry name" value="NAC_NACA"/>
    <property type="match status" value="1"/>
</dbReference>
<accession>A0ABR4CGY7</accession>
<dbReference type="EMBL" id="JAZHXI010000008">
    <property type="protein sequence ID" value="KAL2069163.1"/>
    <property type="molecule type" value="Genomic_DNA"/>
</dbReference>
<feature type="compositionally biased region" description="Basic and acidic residues" evidence="6">
    <location>
        <begin position="126"/>
        <end position="159"/>
    </location>
</feature>
<comment type="subcellular location">
    <subcellularLocation>
        <location evidence="2">Cytoplasm</location>
    </subcellularLocation>
    <subcellularLocation>
        <location evidence="1">Nucleus</location>
    </subcellularLocation>
</comment>
<feature type="domain" description="NAC-A/B" evidence="7">
    <location>
        <begin position="49"/>
        <end position="114"/>
    </location>
</feature>
<evidence type="ECO:0000256" key="5">
    <source>
        <dbReference type="ARBA" id="ARBA00030300"/>
    </source>
</evidence>